<dbReference type="EMBL" id="CAEZXP010000013">
    <property type="protein sequence ID" value="CAB4711903.1"/>
    <property type="molecule type" value="Genomic_DNA"/>
</dbReference>
<proteinExistence type="predicted"/>
<dbReference type="InterPro" id="IPR015424">
    <property type="entry name" value="PyrdxlP-dep_Trfase"/>
</dbReference>
<dbReference type="GO" id="GO:0030170">
    <property type="term" value="F:pyridoxal phosphate binding"/>
    <property type="evidence" value="ECO:0007669"/>
    <property type="project" value="InterPro"/>
</dbReference>
<dbReference type="AlphaFoldDB" id="A0A6J6QQL5"/>
<gene>
    <name evidence="5" type="ORF">UFOPK2399_02052</name>
</gene>
<feature type="domain" description="Aminotransferase class I/classII large" evidence="4">
    <location>
        <begin position="9"/>
        <end position="147"/>
    </location>
</feature>
<dbReference type="InterPro" id="IPR050881">
    <property type="entry name" value="LL-DAP_aminotransferase"/>
</dbReference>
<dbReference type="InterPro" id="IPR004839">
    <property type="entry name" value="Aminotransferase_I/II_large"/>
</dbReference>
<dbReference type="SUPFAM" id="SSF53383">
    <property type="entry name" value="PLP-dependent transferases"/>
    <property type="match status" value="1"/>
</dbReference>
<reference evidence="5" key="1">
    <citation type="submission" date="2020-05" db="EMBL/GenBank/DDBJ databases">
        <authorList>
            <person name="Chiriac C."/>
            <person name="Salcher M."/>
            <person name="Ghai R."/>
            <person name="Kavagutti S V."/>
        </authorList>
    </citation>
    <scope>NUCLEOTIDE SEQUENCE</scope>
</reference>
<keyword evidence="2" id="KW-0032">Aminotransferase</keyword>
<evidence type="ECO:0000256" key="2">
    <source>
        <dbReference type="ARBA" id="ARBA00022576"/>
    </source>
</evidence>
<dbReference type="PANTHER" id="PTHR42832">
    <property type="entry name" value="AMINO ACID AMINOTRANSFERASE"/>
    <property type="match status" value="1"/>
</dbReference>
<accession>A0A6J6QQL5</accession>
<dbReference type="CDD" id="cd00609">
    <property type="entry name" value="AAT_like"/>
    <property type="match status" value="1"/>
</dbReference>
<name>A0A6J6QQL5_9ZZZZ</name>
<comment type="cofactor">
    <cofactor evidence="1">
        <name>pyridoxal 5'-phosphate</name>
        <dbReference type="ChEBI" id="CHEBI:597326"/>
    </cofactor>
</comment>
<dbReference type="PANTHER" id="PTHR42832:SF3">
    <property type="entry name" value="L-GLUTAMINE--4-(METHYLSULFANYL)-2-OXOBUTANOATE AMINOTRANSFERASE"/>
    <property type="match status" value="1"/>
</dbReference>
<dbReference type="Gene3D" id="3.40.640.10">
    <property type="entry name" value="Type I PLP-dependent aspartate aminotransferase-like (Major domain)"/>
    <property type="match status" value="1"/>
</dbReference>
<dbReference type="GO" id="GO:0008483">
    <property type="term" value="F:transaminase activity"/>
    <property type="evidence" value="ECO:0007669"/>
    <property type="project" value="UniProtKB-KW"/>
</dbReference>
<dbReference type="Pfam" id="PF00155">
    <property type="entry name" value="Aminotran_1_2"/>
    <property type="match status" value="1"/>
</dbReference>
<protein>
    <submittedName>
        <fullName evidence="5">Unannotated protein</fullName>
    </submittedName>
</protein>
<keyword evidence="3" id="KW-0808">Transferase</keyword>
<dbReference type="InterPro" id="IPR015421">
    <property type="entry name" value="PyrdxlP-dep_Trfase_major"/>
</dbReference>
<evidence type="ECO:0000313" key="5">
    <source>
        <dbReference type="EMBL" id="CAB4711903.1"/>
    </source>
</evidence>
<evidence type="ECO:0000256" key="1">
    <source>
        <dbReference type="ARBA" id="ARBA00001933"/>
    </source>
</evidence>
<evidence type="ECO:0000256" key="3">
    <source>
        <dbReference type="ARBA" id="ARBA00022679"/>
    </source>
</evidence>
<evidence type="ECO:0000259" key="4">
    <source>
        <dbReference type="Pfam" id="PF00155"/>
    </source>
</evidence>
<organism evidence="5">
    <name type="scientific">freshwater metagenome</name>
    <dbReference type="NCBI Taxonomy" id="449393"/>
    <lineage>
        <taxon>unclassified sequences</taxon>
        <taxon>metagenomes</taxon>
        <taxon>ecological metagenomes</taxon>
    </lineage>
</organism>
<sequence>MENGLEIWTMSKTYGMAGWRIGFVVGNAEIVERLNLINDHTRVGIFRPLQEAAVAALTGPQDDVEERRATYERRRNRVLEALPGTSVSDGTFYVWLKLPDGLTADDILAAQRVAVAPGGGFGPSGEGWVRLSVAVTDENLEAGLERLAPALAGRP</sequence>